<keyword evidence="1" id="KW-1133">Transmembrane helix</keyword>
<protein>
    <submittedName>
        <fullName evidence="2">Uncharacterized protein</fullName>
    </submittedName>
</protein>
<name>A0A0D2HWA4_9BACT</name>
<evidence type="ECO:0000313" key="3">
    <source>
        <dbReference type="Proteomes" id="UP000032233"/>
    </source>
</evidence>
<keyword evidence="3" id="KW-1185">Reference proteome</keyword>
<keyword evidence="1" id="KW-0472">Membrane</keyword>
<dbReference type="InParanoid" id="A0A0D2HWA4"/>
<organism evidence="2 3">
    <name type="scientific">Dethiosulfatarculus sandiegensis</name>
    <dbReference type="NCBI Taxonomy" id="1429043"/>
    <lineage>
        <taxon>Bacteria</taxon>
        <taxon>Pseudomonadati</taxon>
        <taxon>Thermodesulfobacteriota</taxon>
        <taxon>Desulfarculia</taxon>
        <taxon>Desulfarculales</taxon>
        <taxon>Desulfarculaceae</taxon>
        <taxon>Dethiosulfatarculus</taxon>
    </lineage>
</organism>
<gene>
    <name evidence="2" type="ORF">X474_08235</name>
</gene>
<proteinExistence type="predicted"/>
<dbReference type="AlphaFoldDB" id="A0A0D2HWA4"/>
<dbReference type="Proteomes" id="UP000032233">
    <property type="component" value="Unassembled WGS sequence"/>
</dbReference>
<evidence type="ECO:0000313" key="2">
    <source>
        <dbReference type="EMBL" id="KIX14653.1"/>
    </source>
</evidence>
<evidence type="ECO:0000256" key="1">
    <source>
        <dbReference type="SAM" id="Phobius"/>
    </source>
</evidence>
<dbReference type="STRING" id="1429043.X474_08235"/>
<keyword evidence="1" id="KW-0812">Transmembrane</keyword>
<accession>A0A0D2HWA4</accession>
<comment type="caution">
    <text evidence="2">The sequence shown here is derived from an EMBL/GenBank/DDBJ whole genome shotgun (WGS) entry which is preliminary data.</text>
</comment>
<feature type="transmembrane region" description="Helical" evidence="1">
    <location>
        <begin position="12"/>
        <end position="33"/>
    </location>
</feature>
<dbReference type="EMBL" id="AZAC01000010">
    <property type="protein sequence ID" value="KIX14653.1"/>
    <property type="molecule type" value="Genomic_DNA"/>
</dbReference>
<sequence>MLKALPPWAFKALAVAAGLFVVFLVGLLVLKYYRKLTDRLPLD</sequence>
<reference evidence="2 3" key="1">
    <citation type="submission" date="2013-11" db="EMBL/GenBank/DDBJ databases">
        <title>Metagenomic analysis of a methanogenic consortium involved in long chain n-alkane degradation.</title>
        <authorList>
            <person name="Davidova I.A."/>
            <person name="Callaghan A.V."/>
            <person name="Wawrik B."/>
            <person name="Pruitt S."/>
            <person name="Marks C."/>
            <person name="Duncan K.E."/>
            <person name="Suflita J.M."/>
        </authorList>
    </citation>
    <scope>NUCLEOTIDE SEQUENCE [LARGE SCALE GENOMIC DNA]</scope>
    <source>
        <strain evidence="2 3">SPR</strain>
    </source>
</reference>